<dbReference type="Proteomes" id="UP000187735">
    <property type="component" value="Chromosome"/>
</dbReference>
<dbReference type="GO" id="GO:0000166">
    <property type="term" value="F:nucleotide binding"/>
    <property type="evidence" value="ECO:0007669"/>
    <property type="project" value="UniProtKB-KW"/>
</dbReference>
<keyword evidence="12" id="KW-1185">Reference proteome</keyword>
<feature type="domain" description="tRNA nucleotidyltransferase/poly(A) polymerase RNA and SrmB- binding" evidence="10">
    <location>
        <begin position="178"/>
        <end position="236"/>
    </location>
</feature>
<keyword evidence="3" id="KW-0819">tRNA processing</keyword>
<dbReference type="Pfam" id="PF12627">
    <property type="entry name" value="PolyA_pol_RNAbd"/>
    <property type="match status" value="1"/>
</dbReference>
<gene>
    <name evidence="11" type="primary">pcnB</name>
    <name evidence="11" type="ORF">Fuma_06557</name>
</gene>
<dbReference type="InterPro" id="IPR043519">
    <property type="entry name" value="NT_sf"/>
</dbReference>
<evidence type="ECO:0000256" key="4">
    <source>
        <dbReference type="ARBA" id="ARBA00022695"/>
    </source>
</evidence>
<dbReference type="InterPro" id="IPR002646">
    <property type="entry name" value="PolA_pol_head_dom"/>
</dbReference>
<dbReference type="Gene3D" id="3.30.460.10">
    <property type="entry name" value="Beta Polymerase, domain 2"/>
    <property type="match status" value="1"/>
</dbReference>
<dbReference type="EC" id="2.7.7.19" evidence="11"/>
<dbReference type="AlphaFoldDB" id="A0A1P8WS53"/>
<keyword evidence="2 8" id="KW-0808">Transferase</keyword>
<evidence type="ECO:0000313" key="12">
    <source>
        <dbReference type="Proteomes" id="UP000187735"/>
    </source>
</evidence>
<keyword evidence="8" id="KW-0694">RNA-binding</keyword>
<name>A0A1P8WS53_9PLAN</name>
<dbReference type="KEGG" id="fmr:Fuma_06557"/>
<keyword evidence="6" id="KW-0547">Nucleotide-binding</keyword>
<keyword evidence="7" id="KW-0460">Magnesium</keyword>
<dbReference type="GO" id="GO:0046872">
    <property type="term" value="F:metal ion binding"/>
    <property type="evidence" value="ECO:0007669"/>
    <property type="project" value="UniProtKB-KW"/>
</dbReference>
<dbReference type="InterPro" id="IPR032828">
    <property type="entry name" value="PolyA_RNA-bd"/>
</dbReference>
<dbReference type="PANTHER" id="PTHR46173:SF1">
    <property type="entry name" value="CCA TRNA NUCLEOTIDYLTRANSFERASE 1, MITOCHONDRIAL"/>
    <property type="match status" value="1"/>
</dbReference>
<comment type="similarity">
    <text evidence="8">Belongs to the tRNA nucleotidyltransferase/poly(A) polymerase family.</text>
</comment>
<dbReference type="GO" id="GO:0008033">
    <property type="term" value="P:tRNA processing"/>
    <property type="evidence" value="ECO:0007669"/>
    <property type="project" value="UniProtKB-KW"/>
</dbReference>
<evidence type="ECO:0000313" key="11">
    <source>
        <dbReference type="EMBL" id="APZ96883.1"/>
    </source>
</evidence>
<keyword evidence="4 11" id="KW-0548">Nucleotidyltransferase</keyword>
<dbReference type="Pfam" id="PF01743">
    <property type="entry name" value="PolyA_pol"/>
    <property type="match status" value="1"/>
</dbReference>
<dbReference type="STRING" id="1891926.Fuma_06557"/>
<feature type="domain" description="Poly A polymerase head" evidence="9">
    <location>
        <begin position="28"/>
        <end position="150"/>
    </location>
</feature>
<organism evidence="11 12">
    <name type="scientific">Fuerstiella marisgermanici</name>
    <dbReference type="NCBI Taxonomy" id="1891926"/>
    <lineage>
        <taxon>Bacteria</taxon>
        <taxon>Pseudomonadati</taxon>
        <taxon>Planctomycetota</taxon>
        <taxon>Planctomycetia</taxon>
        <taxon>Planctomycetales</taxon>
        <taxon>Planctomycetaceae</taxon>
        <taxon>Fuerstiella</taxon>
    </lineage>
</organism>
<dbReference type="RefSeq" id="WP_077027850.1">
    <property type="nucleotide sequence ID" value="NZ_CP017641.1"/>
</dbReference>
<dbReference type="SUPFAM" id="SSF81301">
    <property type="entry name" value="Nucleotidyltransferase"/>
    <property type="match status" value="1"/>
</dbReference>
<reference evidence="11 12" key="1">
    <citation type="journal article" date="2016" name="Front. Microbiol.">
        <title>Fuerstia marisgermanicae gen. nov., sp. nov., an Unusual Member of the Phylum Planctomycetes from the German Wadden Sea.</title>
        <authorList>
            <person name="Kohn T."/>
            <person name="Heuer A."/>
            <person name="Jogler M."/>
            <person name="Vollmers J."/>
            <person name="Boedeker C."/>
            <person name="Bunk B."/>
            <person name="Rast P."/>
            <person name="Borchert D."/>
            <person name="Glockner I."/>
            <person name="Freese H.M."/>
            <person name="Klenk H.P."/>
            <person name="Overmann J."/>
            <person name="Kaster A.K."/>
            <person name="Rohde M."/>
            <person name="Wiegand S."/>
            <person name="Jogler C."/>
        </authorList>
    </citation>
    <scope>NUCLEOTIDE SEQUENCE [LARGE SCALE GENOMIC DNA]</scope>
    <source>
        <strain evidence="11 12">NH11</strain>
    </source>
</reference>
<dbReference type="GO" id="GO:0000049">
    <property type="term" value="F:tRNA binding"/>
    <property type="evidence" value="ECO:0007669"/>
    <property type="project" value="TreeGrafter"/>
</dbReference>
<protein>
    <submittedName>
        <fullName evidence="11">Poly(A) polymerase I</fullName>
        <ecNumber evidence="11">2.7.7.19</ecNumber>
    </submittedName>
</protein>
<dbReference type="Gene3D" id="1.10.3090.10">
    <property type="entry name" value="cca-adding enzyme, domain 2"/>
    <property type="match status" value="1"/>
</dbReference>
<evidence type="ECO:0000256" key="6">
    <source>
        <dbReference type="ARBA" id="ARBA00022741"/>
    </source>
</evidence>
<evidence type="ECO:0000259" key="9">
    <source>
        <dbReference type="Pfam" id="PF01743"/>
    </source>
</evidence>
<evidence type="ECO:0000256" key="5">
    <source>
        <dbReference type="ARBA" id="ARBA00022723"/>
    </source>
</evidence>
<evidence type="ECO:0000256" key="7">
    <source>
        <dbReference type="ARBA" id="ARBA00022842"/>
    </source>
</evidence>
<dbReference type="InterPro" id="IPR050264">
    <property type="entry name" value="Bact_CCA-adding_enz_type3_sf"/>
</dbReference>
<comment type="cofactor">
    <cofactor evidence="1">
        <name>Mg(2+)</name>
        <dbReference type="ChEBI" id="CHEBI:18420"/>
    </cofactor>
</comment>
<evidence type="ECO:0000256" key="2">
    <source>
        <dbReference type="ARBA" id="ARBA00022679"/>
    </source>
</evidence>
<dbReference type="CDD" id="cd05398">
    <property type="entry name" value="NT_ClassII-CCAase"/>
    <property type="match status" value="1"/>
</dbReference>
<dbReference type="GO" id="GO:1990817">
    <property type="term" value="F:poly(A) RNA polymerase activity"/>
    <property type="evidence" value="ECO:0007669"/>
    <property type="project" value="UniProtKB-EC"/>
</dbReference>
<accession>A0A1P8WS53</accession>
<keyword evidence="5" id="KW-0479">Metal-binding</keyword>
<dbReference type="SUPFAM" id="SSF81891">
    <property type="entry name" value="Poly A polymerase C-terminal region-like"/>
    <property type="match status" value="1"/>
</dbReference>
<evidence type="ECO:0000256" key="1">
    <source>
        <dbReference type="ARBA" id="ARBA00001946"/>
    </source>
</evidence>
<evidence type="ECO:0000256" key="8">
    <source>
        <dbReference type="RuleBase" id="RU003953"/>
    </source>
</evidence>
<dbReference type="OrthoDB" id="9805698at2"/>
<evidence type="ECO:0000256" key="3">
    <source>
        <dbReference type="ARBA" id="ARBA00022694"/>
    </source>
</evidence>
<dbReference type="EMBL" id="CP017641">
    <property type="protein sequence ID" value="APZ96883.1"/>
    <property type="molecule type" value="Genomic_DNA"/>
</dbReference>
<proteinExistence type="inferred from homology"/>
<evidence type="ECO:0000259" key="10">
    <source>
        <dbReference type="Pfam" id="PF12627"/>
    </source>
</evidence>
<sequence>MPLPSTPREFAMHVVQQLHAAGFEALWAGGCVRDQLLGIEPKDYDVATNATPEQVIDLFGKRRTVPVGVSFGVVMVLGPSRSCGQIEVATFRSDGAYLDGRRPSEVAFCSAEEDAKRRDFTINGMFYDPVNDQVLDYVGGRKDLAAGIIRAIGDATARYTEDKLRMLRAVRFAATYHFKLDESTATAIRTLRADLTQVSAERIAQELRRMLAHPSRAVSVRNLHDVGLLDMIFPAVFECGHDAESFVVTCRTLDALQEKSFEPALATLLRSRYVEDASQPIQKTAGIRAECRKLKLSNEETSCVSWLTENAVVFQAPSDLPLHVIKPVLADDRRSLLLDLLQAQAKAIHAAPAAADFLKAYLASTPPEVLNPPPLVGGADLKQMNVEPGPAFKRVLNTVRQEQLDELLHDHESAMQRVRELL</sequence>
<dbReference type="PANTHER" id="PTHR46173">
    <property type="entry name" value="CCA TRNA NUCLEOTIDYLTRANSFERASE 1, MITOCHONDRIAL"/>
    <property type="match status" value="1"/>
</dbReference>